<evidence type="ECO:0000256" key="1">
    <source>
        <dbReference type="ARBA" id="ARBA00022729"/>
    </source>
</evidence>
<evidence type="ECO:0000313" key="3">
    <source>
        <dbReference type="EMBL" id="SUZ54072.1"/>
    </source>
</evidence>
<accession>A0A381NHK0</accession>
<organism evidence="3">
    <name type="scientific">marine metagenome</name>
    <dbReference type="NCBI Taxonomy" id="408172"/>
    <lineage>
        <taxon>unclassified sequences</taxon>
        <taxon>metagenomes</taxon>
        <taxon>ecological metagenomes</taxon>
    </lineage>
</organism>
<evidence type="ECO:0000259" key="2">
    <source>
        <dbReference type="Pfam" id="PF13505"/>
    </source>
</evidence>
<name>A0A381NHK0_9ZZZZ</name>
<dbReference type="Pfam" id="PF13505">
    <property type="entry name" value="OMP_b-brl"/>
    <property type="match status" value="1"/>
</dbReference>
<gene>
    <name evidence="3" type="ORF">METZ01_LOCUS6926</name>
</gene>
<feature type="domain" description="Outer membrane protein beta-barrel" evidence="2">
    <location>
        <begin position="5"/>
        <end position="135"/>
    </location>
</feature>
<proteinExistence type="predicted"/>
<dbReference type="AlphaFoldDB" id="A0A381NHK0"/>
<reference evidence="3" key="1">
    <citation type="submission" date="2018-05" db="EMBL/GenBank/DDBJ databases">
        <authorList>
            <person name="Lanie J.A."/>
            <person name="Ng W.-L."/>
            <person name="Kazmierczak K.M."/>
            <person name="Andrzejewski T.M."/>
            <person name="Davidsen T.M."/>
            <person name="Wayne K.J."/>
            <person name="Tettelin H."/>
            <person name="Glass J.I."/>
            <person name="Rusch D."/>
            <person name="Podicherti R."/>
            <person name="Tsui H.-C.T."/>
            <person name="Winkler M.E."/>
        </authorList>
    </citation>
    <scope>NUCLEOTIDE SEQUENCE</scope>
</reference>
<dbReference type="InterPro" id="IPR011250">
    <property type="entry name" value="OMP/PagP_B-barrel"/>
</dbReference>
<dbReference type="SUPFAM" id="SSF56925">
    <property type="entry name" value="OMPA-like"/>
    <property type="match status" value="1"/>
</dbReference>
<dbReference type="InterPro" id="IPR027385">
    <property type="entry name" value="Beta-barrel_OMP"/>
</dbReference>
<protein>
    <recommendedName>
        <fullName evidence="2">Outer membrane protein beta-barrel domain-containing protein</fullName>
    </recommendedName>
</protein>
<dbReference type="EMBL" id="UINC01000366">
    <property type="protein sequence ID" value="SUZ54072.1"/>
    <property type="molecule type" value="Genomic_DNA"/>
</dbReference>
<keyword evidence="1" id="KW-0732">Signal</keyword>
<sequence length="168" mass="17354">MRQSTLLAILVLALTPVTSVGQVRLIVGGGLSQPNGDFTDQVNTGLHGRAGLQVGVPVFPISLRGEGEIHQFSKPTGAENTTMLDGTLSAVLGLGGIGLQPYLLAGIGSYRLDAGGTEEAQTNRGFHGGFGVGIGALGFGGFAEIRFVSISGDTRNTRYIPVTLGLRF</sequence>